<dbReference type="Pfam" id="PF02650">
    <property type="entry name" value="HTH_WhiA"/>
    <property type="match status" value="1"/>
</dbReference>
<reference evidence="8 9" key="3">
    <citation type="submission" date="2023-06" db="EMBL/GenBank/DDBJ databases">
        <authorList>
            <person name="Zeman M."/>
            <person name="Kubasova T."/>
            <person name="Jahodarova E."/>
            <person name="Nykrynova M."/>
            <person name="Rychlik I."/>
        </authorList>
    </citation>
    <scope>NUCLEOTIDE SEQUENCE [LARGE SCALE GENOMIC DNA]</scope>
    <source>
        <strain evidence="8 9">ET39</strain>
    </source>
</reference>
<dbReference type="RefSeq" id="WP_289607575.1">
    <property type="nucleotide sequence ID" value="NZ_JAUDCG010000018.1"/>
</dbReference>
<dbReference type="Gene3D" id="3.10.28.10">
    <property type="entry name" value="Homing endonucleases"/>
    <property type="match status" value="1"/>
</dbReference>
<dbReference type="InterPro" id="IPR003802">
    <property type="entry name" value="Sporulation_regulator_WhiA"/>
</dbReference>
<name>A0ABT7UBV8_9FIRM</name>
<comment type="caution">
    <text evidence="8">The sequence shown here is derived from an EMBL/GenBank/DDBJ whole genome shotgun (WGS) entry which is preliminary data.</text>
</comment>
<protein>
    <recommendedName>
        <fullName evidence="4">Probable cell division protein WhiA</fullName>
    </recommendedName>
</protein>
<dbReference type="NCBIfam" id="TIGR00647">
    <property type="entry name" value="DNA_bind_WhiA"/>
    <property type="match status" value="1"/>
</dbReference>
<proteinExistence type="inferred from homology"/>
<dbReference type="SUPFAM" id="SSF55608">
    <property type="entry name" value="Homing endonucleases"/>
    <property type="match status" value="1"/>
</dbReference>
<evidence type="ECO:0000259" key="7">
    <source>
        <dbReference type="Pfam" id="PF14527"/>
    </source>
</evidence>
<accession>A0ABT7UBV8</accession>
<keyword evidence="1 4" id="KW-0132">Cell division</keyword>
<dbReference type="GO" id="GO:0003677">
    <property type="term" value="F:DNA binding"/>
    <property type="evidence" value="ECO:0007669"/>
    <property type="project" value="UniProtKB-KW"/>
</dbReference>
<evidence type="ECO:0000256" key="1">
    <source>
        <dbReference type="ARBA" id="ARBA00022618"/>
    </source>
</evidence>
<keyword evidence="2 4" id="KW-0238">DNA-binding</keyword>
<dbReference type="InterPro" id="IPR023054">
    <property type="entry name" value="Sporulation_regulator_WhiA_C"/>
</dbReference>
<dbReference type="Pfam" id="PF14527">
    <property type="entry name" value="LAGLIDADG_WhiA"/>
    <property type="match status" value="1"/>
</dbReference>
<sequence length="315" mass="36441">MSFTAEVKNQICGAQWKTCCRKVQLAALIQMCSTMNITSQGMHIRIQSEHANTAKHIWKLLKEFYQVEPQLSVLRKIKLKKNNIYVIRVNSRALEILKDLGIYTEQGLQTHIPARMLRRDCCAQGYLAGAFLAGGSVNAPQTTNYHLEISVGEETLAKFLCRLMNRFYLPAKVIKRRNQHVVYLKASDKIADFLRMCKANDALFEFEDSRIQRDFLNSLTRLDNCELANEMKSLSAARRQLEDIEWILNYRSLDSLSPKLQHVIEVRRAHPEASMNELCERCYEEYGEQISKSGMKHRLAKLREMADQLRAHTDE</sequence>
<dbReference type="EMBL" id="JAUDCG010000018">
    <property type="protein sequence ID" value="MDM8157113.1"/>
    <property type="molecule type" value="Genomic_DNA"/>
</dbReference>
<comment type="function">
    <text evidence="4">Involved in cell division and chromosome segregation.</text>
</comment>
<dbReference type="HAMAP" id="MF_01420">
    <property type="entry name" value="HTH_type_WhiA"/>
    <property type="match status" value="1"/>
</dbReference>
<keyword evidence="9" id="KW-1185">Reference proteome</keyword>
<evidence type="ECO:0000256" key="3">
    <source>
        <dbReference type="ARBA" id="ARBA00023306"/>
    </source>
</evidence>
<dbReference type="Pfam" id="PF10298">
    <property type="entry name" value="WhiA_N"/>
    <property type="match status" value="1"/>
</dbReference>
<dbReference type="InterPro" id="IPR039518">
    <property type="entry name" value="WhiA_LAGLIDADG_dom"/>
</dbReference>
<comment type="similarity">
    <text evidence="4">Belongs to the WhiA family.</text>
</comment>
<reference evidence="8 9" key="2">
    <citation type="submission" date="2023-06" db="EMBL/GenBank/DDBJ databases">
        <title>Identification and characterization of horizontal gene transfer across gut microbiota members of farm animals based on homology search.</title>
        <authorList>
            <person name="Schwarzerova J."/>
            <person name="Nykrynova M."/>
            <person name="Jureckova K."/>
            <person name="Cejkova D."/>
            <person name="Rychlik I."/>
        </authorList>
    </citation>
    <scope>NUCLEOTIDE SEQUENCE [LARGE SCALE GENOMIC DNA]</scope>
    <source>
        <strain evidence="8 9">ET39</strain>
    </source>
</reference>
<dbReference type="InterPro" id="IPR018478">
    <property type="entry name" value="Sporu_reg_WhiA_N_dom"/>
</dbReference>
<feature type="domain" description="Sporulation regulator WhiA C-terminal" evidence="5">
    <location>
        <begin position="220"/>
        <end position="306"/>
    </location>
</feature>
<gene>
    <name evidence="4 8" type="primary">whiA</name>
    <name evidence="8" type="ORF">QUV96_05605</name>
</gene>
<evidence type="ECO:0000313" key="8">
    <source>
        <dbReference type="EMBL" id="MDM8157113.1"/>
    </source>
</evidence>
<evidence type="ECO:0000259" key="5">
    <source>
        <dbReference type="Pfam" id="PF02650"/>
    </source>
</evidence>
<dbReference type="InterPro" id="IPR027434">
    <property type="entry name" value="Homing_endonucl"/>
</dbReference>
<evidence type="ECO:0000313" key="9">
    <source>
        <dbReference type="Proteomes" id="UP001529340"/>
    </source>
</evidence>
<dbReference type="PANTHER" id="PTHR37307">
    <property type="entry name" value="CELL DIVISION PROTEIN WHIA-RELATED"/>
    <property type="match status" value="1"/>
</dbReference>
<dbReference type="Proteomes" id="UP001529340">
    <property type="component" value="Unassembled WGS sequence"/>
</dbReference>
<reference evidence="9" key="1">
    <citation type="submission" date="2023-06" db="EMBL/GenBank/DDBJ databases">
        <title>Identification and characterization of horizontal gene transfer across gut microbiota members of farm animals based on homology search.</title>
        <authorList>
            <person name="Zeman M."/>
            <person name="Kubasova T."/>
            <person name="Jahodarova E."/>
            <person name="Nykrynova M."/>
            <person name="Rychlik I."/>
        </authorList>
    </citation>
    <scope>NUCLEOTIDE SEQUENCE [LARGE SCALE GENOMIC DNA]</scope>
    <source>
        <strain evidence="9">ET39</strain>
    </source>
</reference>
<feature type="domain" description="Sporulation transcription regulator WhiA N-terminal" evidence="6">
    <location>
        <begin position="18"/>
        <end position="103"/>
    </location>
</feature>
<feature type="domain" description="WhiA LAGLIDADG-like" evidence="7">
    <location>
        <begin position="124"/>
        <end position="215"/>
    </location>
</feature>
<evidence type="ECO:0000256" key="4">
    <source>
        <dbReference type="HAMAP-Rule" id="MF_01420"/>
    </source>
</evidence>
<keyword evidence="3 4" id="KW-0131">Cell cycle</keyword>
<dbReference type="PANTHER" id="PTHR37307:SF1">
    <property type="entry name" value="CELL DIVISION PROTEIN WHIA-RELATED"/>
    <property type="match status" value="1"/>
</dbReference>
<evidence type="ECO:0000259" key="6">
    <source>
        <dbReference type="Pfam" id="PF10298"/>
    </source>
</evidence>
<organism evidence="8 9">
    <name type="scientific">Amedibacillus dolichus</name>
    <dbReference type="NCBI Taxonomy" id="31971"/>
    <lineage>
        <taxon>Bacteria</taxon>
        <taxon>Bacillati</taxon>
        <taxon>Bacillota</taxon>
        <taxon>Erysipelotrichia</taxon>
        <taxon>Erysipelotrichales</taxon>
        <taxon>Erysipelotrichaceae</taxon>
        <taxon>Amedibacillus</taxon>
    </lineage>
</organism>
<evidence type="ECO:0000256" key="2">
    <source>
        <dbReference type="ARBA" id="ARBA00023125"/>
    </source>
</evidence>